<name>A0A6N2SWS7_9FIRM</name>
<keyword evidence="1" id="KW-0472">Membrane</keyword>
<accession>A0A6N2SWS7</accession>
<dbReference type="Pfam" id="PF12725">
    <property type="entry name" value="DUF3810"/>
    <property type="match status" value="1"/>
</dbReference>
<dbReference type="InterPro" id="IPR024294">
    <property type="entry name" value="DUF3810"/>
</dbReference>
<evidence type="ECO:0000256" key="1">
    <source>
        <dbReference type="SAM" id="Phobius"/>
    </source>
</evidence>
<dbReference type="EMBL" id="CACRSL010000003">
    <property type="protein sequence ID" value="VYS98017.1"/>
    <property type="molecule type" value="Genomic_DNA"/>
</dbReference>
<organism evidence="2">
    <name type="scientific">uncultured Anaerotruncus sp</name>
    <dbReference type="NCBI Taxonomy" id="905011"/>
    <lineage>
        <taxon>Bacteria</taxon>
        <taxon>Bacillati</taxon>
        <taxon>Bacillota</taxon>
        <taxon>Clostridia</taxon>
        <taxon>Eubacteriales</taxon>
        <taxon>Oscillospiraceae</taxon>
        <taxon>Anaerotruncus</taxon>
        <taxon>environmental samples</taxon>
    </lineage>
</organism>
<dbReference type="AlphaFoldDB" id="A0A6N2SWS7"/>
<keyword evidence="1" id="KW-0812">Transmembrane</keyword>
<feature type="transmembrane region" description="Helical" evidence="1">
    <location>
        <begin position="65"/>
        <end position="91"/>
    </location>
</feature>
<evidence type="ECO:0008006" key="3">
    <source>
        <dbReference type="Google" id="ProtNLM"/>
    </source>
</evidence>
<protein>
    <recommendedName>
        <fullName evidence="3">DUF3810 domain-containing protein</fullName>
    </recommendedName>
</protein>
<feature type="transmembrane region" description="Helical" evidence="1">
    <location>
        <begin position="107"/>
        <end position="127"/>
    </location>
</feature>
<gene>
    <name evidence="2" type="ORF">AULFYP135_01157</name>
</gene>
<evidence type="ECO:0000313" key="2">
    <source>
        <dbReference type="EMBL" id="VYS98017.1"/>
    </source>
</evidence>
<sequence>MIISHPSTPSAPLREKLRLPRRLLFLLLVPLGMGLSQFASQDPERTERLFSGGYYPILSQMFNRITGLVPLSLAEFTVVLGIPAAVAWVVLSIRKAVRSPGEQRQRLLNLLSTLLAVAAGFYFIFVVTCGVNYSRMPFAWHAGLTVRPSSAEELALACVDLIADANRLREGLPEDEEGVFQLEKSVFATGKASRTGFHRLAQEIPALGGDYSPPKPVLLSHLWSYTQITGVFTCWSMEANVNIDVPDFTLPFTMCHEQAHLRGFMREDEANFIAYLACMESEDQAIQYSGASMAAMYAMNTLYQADYERFCELYATYSPGVQRDFAAQSRYWAQFEGPVAEVSDKVNDTYLKANRQTDGVASYGRMVDLLLANYRAKHGVE</sequence>
<proteinExistence type="predicted"/>
<reference evidence="2" key="1">
    <citation type="submission" date="2019-11" db="EMBL/GenBank/DDBJ databases">
        <authorList>
            <person name="Feng L."/>
        </authorList>
    </citation>
    <scope>NUCLEOTIDE SEQUENCE</scope>
    <source>
        <strain evidence="2">AundefinedLFYP135</strain>
    </source>
</reference>
<keyword evidence="1" id="KW-1133">Transmembrane helix</keyword>